<dbReference type="Gene3D" id="2.60.40.1760">
    <property type="entry name" value="glycosyl hydrolase (family 31)"/>
    <property type="match status" value="1"/>
</dbReference>
<dbReference type="Gene3D" id="3.20.20.80">
    <property type="entry name" value="Glycosidases"/>
    <property type="match status" value="1"/>
</dbReference>
<dbReference type="GO" id="GO:0004553">
    <property type="term" value="F:hydrolase activity, hydrolyzing O-glycosyl compounds"/>
    <property type="evidence" value="ECO:0007669"/>
    <property type="project" value="InterPro"/>
</dbReference>
<evidence type="ECO:0000256" key="1">
    <source>
        <dbReference type="RuleBase" id="RU361185"/>
    </source>
</evidence>
<dbReference type="GO" id="GO:0005975">
    <property type="term" value="P:carbohydrate metabolic process"/>
    <property type="evidence" value="ECO:0007669"/>
    <property type="project" value="InterPro"/>
</dbReference>
<dbReference type="Pfam" id="PF01055">
    <property type="entry name" value="Glyco_hydro_31_2nd"/>
    <property type="match status" value="1"/>
</dbReference>
<dbReference type="OMA" id="FPGIGKW"/>
<comment type="caution">
    <text evidence="3">The sequence shown here is derived from an EMBL/GenBank/DDBJ whole genome shotgun (WGS) entry which is preliminary data.</text>
</comment>
<dbReference type="AlphaFoldDB" id="A0A9J6FUI6"/>
<keyword evidence="4" id="KW-1185">Reference proteome</keyword>
<evidence type="ECO:0000259" key="2">
    <source>
        <dbReference type="Pfam" id="PF01055"/>
    </source>
</evidence>
<name>A0A9J6FUI6_HAELO</name>
<feature type="domain" description="Glycoside hydrolase family 31 TIM barrel" evidence="2">
    <location>
        <begin position="118"/>
        <end position="301"/>
    </location>
</feature>
<evidence type="ECO:0000313" key="4">
    <source>
        <dbReference type="Proteomes" id="UP000821853"/>
    </source>
</evidence>
<gene>
    <name evidence="3" type="ORF">HPB48_012207</name>
</gene>
<dbReference type="PANTHER" id="PTHR22762:SF133">
    <property type="entry name" value="P-TYPE DOMAIN-CONTAINING PROTEIN"/>
    <property type="match status" value="1"/>
</dbReference>
<keyword evidence="1" id="KW-0378">Hydrolase</keyword>
<dbReference type="EMBL" id="JABSTR010000003">
    <property type="protein sequence ID" value="KAH9365937.1"/>
    <property type="molecule type" value="Genomic_DNA"/>
</dbReference>
<dbReference type="VEuPathDB" id="VectorBase:HLOH_058397"/>
<reference evidence="3 4" key="1">
    <citation type="journal article" date="2020" name="Cell">
        <title>Large-Scale Comparative Analyses of Tick Genomes Elucidate Their Genetic Diversity and Vector Capacities.</title>
        <authorList>
            <consortium name="Tick Genome and Microbiome Consortium (TIGMIC)"/>
            <person name="Jia N."/>
            <person name="Wang J."/>
            <person name="Shi W."/>
            <person name="Du L."/>
            <person name="Sun Y."/>
            <person name="Zhan W."/>
            <person name="Jiang J.F."/>
            <person name="Wang Q."/>
            <person name="Zhang B."/>
            <person name="Ji P."/>
            <person name="Bell-Sakyi L."/>
            <person name="Cui X.M."/>
            <person name="Yuan T.T."/>
            <person name="Jiang B.G."/>
            <person name="Yang W.F."/>
            <person name="Lam T.T."/>
            <person name="Chang Q.C."/>
            <person name="Ding S.J."/>
            <person name="Wang X.J."/>
            <person name="Zhu J.G."/>
            <person name="Ruan X.D."/>
            <person name="Zhao L."/>
            <person name="Wei J.T."/>
            <person name="Ye R.Z."/>
            <person name="Que T.C."/>
            <person name="Du C.H."/>
            <person name="Zhou Y.H."/>
            <person name="Cheng J.X."/>
            <person name="Dai P.F."/>
            <person name="Guo W.B."/>
            <person name="Han X.H."/>
            <person name="Huang E.J."/>
            <person name="Li L.F."/>
            <person name="Wei W."/>
            <person name="Gao Y.C."/>
            <person name="Liu J.Z."/>
            <person name="Shao H.Z."/>
            <person name="Wang X."/>
            <person name="Wang C.C."/>
            <person name="Yang T.C."/>
            <person name="Huo Q.B."/>
            <person name="Li W."/>
            <person name="Chen H.Y."/>
            <person name="Chen S.E."/>
            <person name="Zhou L.G."/>
            <person name="Ni X.B."/>
            <person name="Tian J.H."/>
            <person name="Sheng Y."/>
            <person name="Liu T."/>
            <person name="Pan Y.S."/>
            <person name="Xia L.Y."/>
            <person name="Li J."/>
            <person name="Zhao F."/>
            <person name="Cao W.C."/>
        </authorList>
    </citation>
    <scope>NUCLEOTIDE SEQUENCE [LARGE SCALE GENOMIC DNA]</scope>
    <source>
        <strain evidence="3">HaeL-2018</strain>
    </source>
</reference>
<evidence type="ECO:0000313" key="3">
    <source>
        <dbReference type="EMBL" id="KAH9365937.1"/>
    </source>
</evidence>
<protein>
    <recommendedName>
        <fullName evidence="2">Glycoside hydrolase family 31 TIM barrel domain-containing protein</fullName>
    </recommendedName>
</protein>
<dbReference type="Proteomes" id="UP000821853">
    <property type="component" value="Unassembled WGS sequence"/>
</dbReference>
<keyword evidence="1" id="KW-0326">Glycosidase</keyword>
<comment type="similarity">
    <text evidence="1">Belongs to the glycosyl hydrolase 31 family.</text>
</comment>
<dbReference type="OrthoDB" id="5839090at2759"/>
<organism evidence="3 4">
    <name type="scientific">Haemaphysalis longicornis</name>
    <name type="common">Bush tick</name>
    <dbReference type="NCBI Taxonomy" id="44386"/>
    <lineage>
        <taxon>Eukaryota</taxon>
        <taxon>Metazoa</taxon>
        <taxon>Ecdysozoa</taxon>
        <taxon>Arthropoda</taxon>
        <taxon>Chelicerata</taxon>
        <taxon>Arachnida</taxon>
        <taxon>Acari</taxon>
        <taxon>Parasitiformes</taxon>
        <taxon>Ixodida</taxon>
        <taxon>Ixodoidea</taxon>
        <taxon>Ixodidae</taxon>
        <taxon>Haemaphysalinae</taxon>
        <taxon>Haemaphysalis</taxon>
    </lineage>
</organism>
<dbReference type="CDD" id="cd14752">
    <property type="entry name" value="GH31_N"/>
    <property type="match status" value="1"/>
</dbReference>
<dbReference type="InterPro" id="IPR000322">
    <property type="entry name" value="Glyco_hydro_31_TIM"/>
</dbReference>
<proteinExistence type="inferred from homology"/>
<sequence length="317" mass="35287">MRRAAEGNGHRRDDQVMEKERLVPESKQIRRPHLQLNCRCHLLQGVDLALSPGRTATFRVSGGVLDFFVILGSSPGDVVSQYVRLVGLPPLPKHGVVPPTALQKISAFMPLDDSSQISQVVDLTHPDGEQEWRLFLRQLKDNGSINFLQSLHVLPPKCIGTWTNAEKCQEQKRDSGLRYSEEVCGTAQLHLSRYADVRNAYGYLTVRAVYRFVSVVTGIPPLLLISKATFPGIGKWSSYWVDAPDSDAKGVEKVLGDMLLFSILGIHSFGVRLCRFEGVIDDETHDICCLWLNLAIFMPLIHSVDIPADIGVSTPLY</sequence>
<accession>A0A9J6FUI6</accession>
<dbReference type="PANTHER" id="PTHR22762">
    <property type="entry name" value="ALPHA-GLUCOSIDASE"/>
    <property type="match status" value="1"/>
</dbReference>